<sequence>MRKIAAILVLWLMAGAASAHKDRILPIAPDGTLGVVPATYGPVKVHISRAPKNPATLTRVAVSSPRFNIVLNECIVSKLKHITHIQASGSWYHTRGDTPPYATLTFYSGAYDPRRPTNDYYSVTFSLLDGRILMGQRAWDPLMGSWRTQYIDPADKCSHWRHLGMWPNNSFKPKPLRGSA</sequence>
<protein>
    <submittedName>
        <fullName evidence="2">Uncharacterized protein</fullName>
    </submittedName>
</protein>
<evidence type="ECO:0000313" key="2">
    <source>
        <dbReference type="EMBL" id="QNP40182.1"/>
    </source>
</evidence>
<dbReference type="AlphaFoldDB" id="A0A7H0FVW6"/>
<dbReference type="EMBL" id="CP060820">
    <property type="protein sequence ID" value="QNP40182.1"/>
    <property type="molecule type" value="Genomic_DNA"/>
</dbReference>
<reference evidence="2 3" key="1">
    <citation type="submission" date="2020-08" db="EMBL/GenBank/DDBJ databases">
        <title>Lysobacter sp. II4 sp. nov., isolated from soil.</title>
        <authorList>
            <person name="Woo C.Y."/>
            <person name="Kim J."/>
        </authorList>
    </citation>
    <scope>NUCLEOTIDE SEQUENCE [LARGE SCALE GENOMIC DNA]</scope>
    <source>
        <strain evidence="2 3">II4</strain>
    </source>
</reference>
<keyword evidence="1" id="KW-0732">Signal</keyword>
<organism evidence="2 3">
    <name type="scientific">Agrilutibacter terrestris</name>
    <dbReference type="NCBI Taxonomy" id="2865112"/>
    <lineage>
        <taxon>Bacteria</taxon>
        <taxon>Pseudomonadati</taxon>
        <taxon>Pseudomonadota</taxon>
        <taxon>Gammaproteobacteria</taxon>
        <taxon>Lysobacterales</taxon>
        <taxon>Lysobacteraceae</taxon>
        <taxon>Agrilutibacter</taxon>
    </lineage>
</organism>
<dbReference type="KEGG" id="lsx:H8B22_11885"/>
<name>A0A7H0FVW6_9GAMM</name>
<gene>
    <name evidence="2" type="ORF">H8B22_11885</name>
</gene>
<feature type="chain" id="PRO_5028910335" evidence="1">
    <location>
        <begin position="20"/>
        <end position="180"/>
    </location>
</feature>
<accession>A0A7H0FVW6</accession>
<evidence type="ECO:0000256" key="1">
    <source>
        <dbReference type="SAM" id="SignalP"/>
    </source>
</evidence>
<evidence type="ECO:0000313" key="3">
    <source>
        <dbReference type="Proteomes" id="UP000516018"/>
    </source>
</evidence>
<dbReference type="Proteomes" id="UP000516018">
    <property type="component" value="Chromosome"/>
</dbReference>
<proteinExistence type="predicted"/>
<keyword evidence="3" id="KW-1185">Reference proteome</keyword>
<dbReference type="RefSeq" id="WP_187711625.1">
    <property type="nucleotide sequence ID" value="NZ_CP060820.1"/>
</dbReference>
<feature type="signal peptide" evidence="1">
    <location>
        <begin position="1"/>
        <end position="19"/>
    </location>
</feature>